<feature type="compositionally biased region" description="Basic and acidic residues" evidence="1">
    <location>
        <begin position="59"/>
        <end position="80"/>
    </location>
</feature>
<dbReference type="AlphaFoldDB" id="A0A5M8PCI9"/>
<accession>A0A5M8PCI9</accession>
<dbReference type="OrthoDB" id="1305878at2759"/>
<protein>
    <submittedName>
        <fullName evidence="2">Uncharacterized protein</fullName>
    </submittedName>
</protein>
<comment type="caution">
    <text evidence="2">The sequence shown here is derived from an EMBL/GenBank/DDBJ whole genome shotgun (WGS) entry which is preliminary data.</text>
</comment>
<evidence type="ECO:0000313" key="3">
    <source>
        <dbReference type="Proteomes" id="UP000324767"/>
    </source>
</evidence>
<sequence>MREKYKPGDNVMPKLKMEMEGTEEEADRRMMEEVRELSLRDVGVQNGGSYESIVRHGGMPRDRDTRDEDARQRRRPDEARRRWHEGQVAVGGESGNATGDVDRRAQARSAEMQEEILRQITDEGLLDGIDLNNMNVAQEDELSRKMLRARILGVFAAAHRDRTKINRGNVTRQDLRPIMLDQHIGGEHQVVQGNHPRRSQEDLHVGHHPKSNDKGLAQRLFYQIDQGRHRLIKAVQEVCRVKVGDLPSHRDDVATVIRDDGL</sequence>
<name>A0A5M8PCI9_9LECA</name>
<evidence type="ECO:0000256" key="1">
    <source>
        <dbReference type="SAM" id="MobiDB-lite"/>
    </source>
</evidence>
<feature type="compositionally biased region" description="Basic and acidic residues" evidence="1">
    <location>
        <begin position="26"/>
        <end position="39"/>
    </location>
</feature>
<dbReference type="Proteomes" id="UP000324767">
    <property type="component" value="Unassembled WGS sequence"/>
</dbReference>
<organism evidence="2 3">
    <name type="scientific">Lasallia pustulata</name>
    <dbReference type="NCBI Taxonomy" id="136370"/>
    <lineage>
        <taxon>Eukaryota</taxon>
        <taxon>Fungi</taxon>
        <taxon>Dikarya</taxon>
        <taxon>Ascomycota</taxon>
        <taxon>Pezizomycotina</taxon>
        <taxon>Lecanoromycetes</taxon>
        <taxon>OSLEUM clade</taxon>
        <taxon>Umbilicariomycetidae</taxon>
        <taxon>Umbilicariales</taxon>
        <taxon>Umbilicariaceae</taxon>
        <taxon>Lasallia</taxon>
    </lineage>
</organism>
<gene>
    <name evidence="2" type="ORF">FRX48_09085</name>
</gene>
<dbReference type="EMBL" id="VXIT01000020">
    <property type="protein sequence ID" value="KAA6407019.1"/>
    <property type="molecule type" value="Genomic_DNA"/>
</dbReference>
<reference evidence="2 3" key="1">
    <citation type="submission" date="2019-09" db="EMBL/GenBank/DDBJ databases">
        <title>The hologenome of the rock-dwelling lichen Lasallia pustulata.</title>
        <authorList>
            <person name="Greshake Tzovaras B."/>
            <person name="Segers F."/>
            <person name="Bicker A."/>
            <person name="Dal Grande F."/>
            <person name="Otte J."/>
            <person name="Hankeln T."/>
            <person name="Schmitt I."/>
            <person name="Ebersberger I."/>
        </authorList>
    </citation>
    <scope>NUCLEOTIDE SEQUENCE [LARGE SCALE GENOMIC DNA]</scope>
    <source>
        <strain evidence="2">A1-1</strain>
    </source>
</reference>
<proteinExistence type="predicted"/>
<feature type="region of interest" description="Disordered" evidence="1">
    <location>
        <begin position="1"/>
        <end position="108"/>
    </location>
</feature>
<evidence type="ECO:0000313" key="2">
    <source>
        <dbReference type="EMBL" id="KAA6407019.1"/>
    </source>
</evidence>